<accession>A0A8J1UJP7</accession>
<dbReference type="PANTHER" id="PTHR10913:SF45">
    <property type="entry name" value="FOLLISTATIN, ISOFORM A-RELATED"/>
    <property type="match status" value="1"/>
</dbReference>
<dbReference type="GO" id="GO:0005576">
    <property type="term" value="C:extracellular region"/>
    <property type="evidence" value="ECO:0007669"/>
    <property type="project" value="TreeGrafter"/>
</dbReference>
<dbReference type="AlphaFoldDB" id="A0A8J1UJP7"/>
<dbReference type="GO" id="GO:0004867">
    <property type="term" value="F:serine-type endopeptidase inhibitor activity"/>
    <property type="evidence" value="ECO:0007669"/>
    <property type="project" value="UniProtKB-KW"/>
</dbReference>
<proteinExistence type="predicted"/>
<dbReference type="InterPro" id="IPR050653">
    <property type="entry name" value="Prot_Inhib_GrowthFact_Antg"/>
</dbReference>
<dbReference type="SUPFAM" id="SSF100895">
    <property type="entry name" value="Kazal-type serine protease inhibitors"/>
    <property type="match status" value="8"/>
</dbReference>
<gene>
    <name evidence="4" type="ORF">OFUS_LOCUS18879</name>
</gene>
<sequence>MWRIGRLIRIKMDIFYVLLYITALSAIYQANGAVISTREPESRDYDMDTRIRLTCSKPCFRTYDPVCGSDGITYGNLCEFSIEQCVAAYKGKYIFVTHVNQCVEYTTPKEQSTQGETSAATLCPPDCPSTYKPVCASDGNTYRNFCHFIRARCIMRFKNEDLRLVRFRACNPACTLKCSDEYIPKCASNGVTYKNPCEFIKATRCEARSSEETVIISHDGPCVDSVRTTQVEPTESEEDCDRFCITVYEPVCGSDEKTYGNLCEFAVGACKARRDGSTISIVNNGECDDGKEVGILEPMDGDDMSGNGEGSGDEKNQVCPTICTREFNPLCASDGKTYNNPCLLRIAVCEATKNGITDLKKVKDGACDAEPKPNECNKACTFDYRPVCGSDGKTYGNQCAFDIAQCNAANLGQTLTKLGDGECVSIVSTQAPDRPDCNKTVCSQQYEPVCGSDGRTYSNQCTLEVAQCEAKRVGSELTKIGDGECVSIASTSTDAPKVVTTTLDPETDSCERVCARNFDPVCASDGKTYGNTCIFAIGVCRAQREGRSLRINYKGHCRA</sequence>
<keyword evidence="1" id="KW-0646">Protease inhibitor</keyword>
<dbReference type="PROSITE" id="PS51465">
    <property type="entry name" value="KAZAL_2"/>
    <property type="match status" value="8"/>
</dbReference>
<keyword evidence="5" id="KW-1185">Reference proteome</keyword>
<evidence type="ECO:0000256" key="2">
    <source>
        <dbReference type="ARBA" id="ARBA00022900"/>
    </source>
</evidence>
<evidence type="ECO:0000256" key="3">
    <source>
        <dbReference type="ARBA" id="ARBA00023157"/>
    </source>
</evidence>
<dbReference type="Pfam" id="PF07648">
    <property type="entry name" value="Kazal_2"/>
    <property type="match status" value="2"/>
</dbReference>
<dbReference type="GO" id="GO:0030154">
    <property type="term" value="P:cell differentiation"/>
    <property type="evidence" value="ECO:0007669"/>
    <property type="project" value="TreeGrafter"/>
</dbReference>
<dbReference type="Proteomes" id="UP000749559">
    <property type="component" value="Unassembled WGS sequence"/>
</dbReference>
<protein>
    <submittedName>
        <fullName evidence="4">Uncharacterized protein</fullName>
    </submittedName>
</protein>
<keyword evidence="3" id="KW-1015">Disulfide bond</keyword>
<dbReference type="Gene3D" id="3.30.60.30">
    <property type="match status" value="8"/>
</dbReference>
<evidence type="ECO:0000313" key="5">
    <source>
        <dbReference type="Proteomes" id="UP000749559"/>
    </source>
</evidence>
<name>A0A8J1UJP7_OWEFU</name>
<dbReference type="SMART" id="SM00280">
    <property type="entry name" value="KAZAL"/>
    <property type="match status" value="8"/>
</dbReference>
<evidence type="ECO:0000256" key="1">
    <source>
        <dbReference type="ARBA" id="ARBA00022690"/>
    </source>
</evidence>
<dbReference type="PANTHER" id="PTHR10913">
    <property type="entry name" value="FOLLISTATIN-RELATED"/>
    <property type="match status" value="1"/>
</dbReference>
<evidence type="ECO:0000313" key="4">
    <source>
        <dbReference type="EMBL" id="CAH1794117.1"/>
    </source>
</evidence>
<keyword evidence="2" id="KW-0722">Serine protease inhibitor</keyword>
<dbReference type="EMBL" id="CAIIXF020000009">
    <property type="protein sequence ID" value="CAH1794117.1"/>
    <property type="molecule type" value="Genomic_DNA"/>
</dbReference>
<dbReference type="OrthoDB" id="126772at2759"/>
<dbReference type="InterPro" id="IPR036058">
    <property type="entry name" value="Kazal_dom_sf"/>
</dbReference>
<reference evidence="4" key="1">
    <citation type="submission" date="2022-03" db="EMBL/GenBank/DDBJ databases">
        <authorList>
            <person name="Martin C."/>
        </authorList>
    </citation>
    <scope>NUCLEOTIDE SEQUENCE</scope>
</reference>
<dbReference type="Pfam" id="PF00050">
    <property type="entry name" value="Kazal_1"/>
    <property type="match status" value="6"/>
</dbReference>
<dbReference type="InterPro" id="IPR002350">
    <property type="entry name" value="Kazal_dom"/>
</dbReference>
<dbReference type="CDD" id="cd00104">
    <property type="entry name" value="KAZAL_FS"/>
    <property type="match status" value="8"/>
</dbReference>
<organism evidence="4 5">
    <name type="scientific">Owenia fusiformis</name>
    <name type="common">Polychaete worm</name>
    <dbReference type="NCBI Taxonomy" id="6347"/>
    <lineage>
        <taxon>Eukaryota</taxon>
        <taxon>Metazoa</taxon>
        <taxon>Spiralia</taxon>
        <taxon>Lophotrochozoa</taxon>
        <taxon>Annelida</taxon>
        <taxon>Polychaeta</taxon>
        <taxon>Sedentaria</taxon>
        <taxon>Canalipalpata</taxon>
        <taxon>Sabellida</taxon>
        <taxon>Oweniida</taxon>
        <taxon>Oweniidae</taxon>
        <taxon>Owenia</taxon>
    </lineage>
</organism>
<comment type="caution">
    <text evidence="4">The sequence shown here is derived from an EMBL/GenBank/DDBJ whole genome shotgun (WGS) entry which is preliminary data.</text>
</comment>